<dbReference type="Pfam" id="PF13812">
    <property type="entry name" value="PPR_3"/>
    <property type="match status" value="1"/>
</dbReference>
<keyword evidence="9" id="KW-0496">Mitochondrion</keyword>
<keyword evidence="4" id="KW-0677">Repeat</keyword>
<evidence type="ECO:0000256" key="10">
    <source>
        <dbReference type="ARBA" id="ARBA00023274"/>
    </source>
</evidence>
<organism evidence="13 14">
    <name type="scientific">Oncorhynchus mykiss</name>
    <name type="common">Rainbow trout</name>
    <name type="synonym">Salmo gairdneri</name>
    <dbReference type="NCBI Taxonomy" id="8022"/>
    <lineage>
        <taxon>Eukaryota</taxon>
        <taxon>Metazoa</taxon>
        <taxon>Chordata</taxon>
        <taxon>Craniata</taxon>
        <taxon>Vertebrata</taxon>
        <taxon>Euteleostomi</taxon>
        <taxon>Actinopterygii</taxon>
        <taxon>Neopterygii</taxon>
        <taxon>Teleostei</taxon>
        <taxon>Protacanthopterygii</taxon>
        <taxon>Salmoniformes</taxon>
        <taxon>Salmonidae</taxon>
        <taxon>Salmoninae</taxon>
        <taxon>Oncorhynchus</taxon>
    </lineage>
</organism>
<keyword evidence="5" id="KW-0810">Translation regulation</keyword>
<dbReference type="Pfam" id="PF22330">
    <property type="entry name" value="Rib_mS39_PPR"/>
    <property type="match status" value="1"/>
</dbReference>
<dbReference type="Gene3D" id="1.25.40.10">
    <property type="entry name" value="Tetratricopeptide repeat domain"/>
    <property type="match status" value="1"/>
</dbReference>
<keyword evidence="10" id="KW-0687">Ribonucleoprotein</keyword>
<dbReference type="PROSITE" id="PS51375">
    <property type="entry name" value="PPR"/>
    <property type="match status" value="1"/>
</dbReference>
<reference evidence="13" key="1">
    <citation type="submission" date="2020-07" db="EMBL/GenBank/DDBJ databases">
        <title>A long reads based de novo assembly of the rainbow trout Arlee double haploid line genome.</title>
        <authorList>
            <person name="Gao G."/>
            <person name="Palti Y."/>
        </authorList>
    </citation>
    <scope>NUCLEOTIDE SEQUENCE [LARGE SCALE GENOMIC DNA]</scope>
</reference>
<keyword evidence="3" id="KW-0699">rRNA-binding</keyword>
<accession>A0A8K9UZ47</accession>
<dbReference type="GeneTree" id="ENSGT00390000016876"/>
<evidence type="ECO:0000256" key="4">
    <source>
        <dbReference type="ARBA" id="ARBA00022737"/>
    </source>
</evidence>
<keyword evidence="6" id="KW-0694">RNA-binding</keyword>
<evidence type="ECO:0000256" key="3">
    <source>
        <dbReference type="ARBA" id="ARBA00022730"/>
    </source>
</evidence>
<feature type="repeat" description="PPR" evidence="12">
    <location>
        <begin position="197"/>
        <end position="233"/>
    </location>
</feature>
<dbReference type="InterPro" id="IPR002885">
    <property type="entry name" value="PPR_rpt"/>
</dbReference>
<dbReference type="GO" id="GO:0006417">
    <property type="term" value="P:regulation of translation"/>
    <property type="evidence" value="ECO:0007669"/>
    <property type="project" value="UniProtKB-KW"/>
</dbReference>
<dbReference type="GO" id="GO:0019843">
    <property type="term" value="F:rRNA binding"/>
    <property type="evidence" value="ECO:0007669"/>
    <property type="project" value="UniProtKB-KW"/>
</dbReference>
<evidence type="ECO:0000256" key="1">
    <source>
        <dbReference type="ARBA" id="ARBA00004173"/>
    </source>
</evidence>
<keyword evidence="7" id="KW-0809">Transit peptide</keyword>
<dbReference type="InterPro" id="IPR011990">
    <property type="entry name" value="TPR-like_helical_dom_sf"/>
</dbReference>
<evidence type="ECO:0000256" key="7">
    <source>
        <dbReference type="ARBA" id="ARBA00022946"/>
    </source>
</evidence>
<comment type="subcellular location">
    <subcellularLocation>
        <location evidence="1">Mitochondrion</location>
    </subcellularLocation>
</comment>
<comment type="similarity">
    <text evidence="2">Belongs to the mitochondrion-specific ribosomal protein mS39 family.</text>
</comment>
<evidence type="ECO:0000256" key="5">
    <source>
        <dbReference type="ARBA" id="ARBA00022845"/>
    </source>
</evidence>
<proteinExistence type="inferred from homology"/>
<dbReference type="GO" id="GO:0032543">
    <property type="term" value="P:mitochondrial translation"/>
    <property type="evidence" value="ECO:0007669"/>
    <property type="project" value="InterPro"/>
</dbReference>
<dbReference type="GO" id="GO:0005840">
    <property type="term" value="C:ribosome"/>
    <property type="evidence" value="ECO:0007669"/>
    <property type="project" value="UniProtKB-KW"/>
</dbReference>
<evidence type="ECO:0000256" key="2">
    <source>
        <dbReference type="ARBA" id="ARBA00008551"/>
    </source>
</evidence>
<evidence type="ECO:0000256" key="8">
    <source>
        <dbReference type="ARBA" id="ARBA00022980"/>
    </source>
</evidence>
<dbReference type="InterPro" id="IPR055063">
    <property type="entry name" value="Rib_mS39_PPR"/>
</dbReference>
<evidence type="ECO:0000313" key="13">
    <source>
        <dbReference type="Ensembl" id="ENSOMYP00000112351.1"/>
    </source>
</evidence>
<dbReference type="GO" id="GO:0043024">
    <property type="term" value="F:ribosomal small subunit binding"/>
    <property type="evidence" value="ECO:0007669"/>
    <property type="project" value="InterPro"/>
</dbReference>
<evidence type="ECO:0000313" key="14">
    <source>
        <dbReference type="Proteomes" id="UP000694395"/>
    </source>
</evidence>
<evidence type="ECO:0000256" key="9">
    <source>
        <dbReference type="ARBA" id="ARBA00023128"/>
    </source>
</evidence>
<evidence type="ECO:0000256" key="6">
    <source>
        <dbReference type="ARBA" id="ARBA00022884"/>
    </source>
</evidence>
<evidence type="ECO:0000256" key="12">
    <source>
        <dbReference type="PROSITE-ProRule" id="PRU00708"/>
    </source>
</evidence>
<keyword evidence="14" id="KW-1185">Reference proteome</keyword>
<dbReference type="AlphaFoldDB" id="A0A8K9UZ47"/>
<dbReference type="Ensembl" id="ENSOMYT00000139030.1">
    <property type="protein sequence ID" value="ENSOMYP00000112351.1"/>
    <property type="gene ID" value="ENSOMYG00000043863.2"/>
</dbReference>
<dbReference type="PANTHER" id="PTHR16276:SF1">
    <property type="entry name" value="SMALL RIBOSOMAL SUBUNIT PROTEIN MS39"/>
    <property type="match status" value="1"/>
</dbReference>
<sequence length="560" mass="63702">IPKKKTWYVVFNLFEITQDRCLMPETMELCIEEVSEAALLERIMLRKVKAAVDMYDQLLQAGTTVSPDASNDLLDLICLYGDRDPVQDDKPEAEDVVGYYLCGLYLENNNAERIFNLLPERDTRAYSALIRGMVKYGAHVKAFNTYTDMLNNRLTADVHTFNALISAAPEVRERYTEKWDLIVDLLNQMNEQKVKPNLLTFNALLKALRRCGSLARAQSLHTLSEMKAMGIAPSLASFDHVLGIFYKAASPSQGQTDILQEVMTEVAGRTFVAQDPDDVNFFSSAMRICLDTKDIEAAYKVHDLLRVGENWRMLGDSFQQSIYYGRMFNLLCMMEHIDVVLKWYKELIPSLYYPNPQGMRDLLQALDTDNRLDMIPQIWKDIRRMGHDNKSDLVDELLSLMARDKHSPEIQESFAVCALDVKSLYEQGQGARMALEWTATAMTNITSVLLAAQKKQQAWDMLKLFKTKNRVPSEELMEEFLASIKSSNDPQHAMELVQISASFCLPSTPKLAERVLQAFELSEEQKYDYCLGLLELGTTDVNSTPSEGSHPLHLLRPLTP</sequence>
<dbReference type="PANTHER" id="PTHR16276">
    <property type="entry name" value="PENTATRICOPEPTIDE REPEAT DOMAIN-CONTAINING PROTEIN 3"/>
    <property type="match status" value="1"/>
</dbReference>
<dbReference type="GO" id="GO:0005739">
    <property type="term" value="C:mitochondrion"/>
    <property type="evidence" value="ECO:0007669"/>
    <property type="project" value="UniProtKB-SubCell"/>
</dbReference>
<dbReference type="GO" id="GO:1990904">
    <property type="term" value="C:ribonucleoprotein complex"/>
    <property type="evidence" value="ECO:0007669"/>
    <property type="project" value="UniProtKB-KW"/>
</dbReference>
<protein>
    <recommendedName>
        <fullName evidence="11">Small ribosomal subunit protein mS39</fullName>
    </recommendedName>
</protein>
<dbReference type="Proteomes" id="UP000694395">
    <property type="component" value="Chromosome 31"/>
</dbReference>
<name>A0A8K9UZ47_ONCMY</name>
<reference evidence="13" key="3">
    <citation type="submission" date="2025-09" db="UniProtKB">
        <authorList>
            <consortium name="Ensembl"/>
        </authorList>
    </citation>
    <scope>IDENTIFICATION</scope>
</reference>
<evidence type="ECO:0000256" key="11">
    <source>
        <dbReference type="ARBA" id="ARBA00035134"/>
    </source>
</evidence>
<keyword evidence="8" id="KW-0689">Ribosomal protein</keyword>
<reference evidence="13" key="2">
    <citation type="submission" date="2025-08" db="UniProtKB">
        <authorList>
            <consortium name="Ensembl"/>
        </authorList>
    </citation>
    <scope>IDENTIFICATION</scope>
</reference>
<dbReference type="InterPro" id="IPR037387">
    <property type="entry name" value="PTCD3"/>
</dbReference>